<reference evidence="2" key="1">
    <citation type="submission" date="2017-02" db="UniProtKB">
        <authorList>
            <consortium name="WormBaseParasite"/>
        </authorList>
    </citation>
    <scope>IDENTIFICATION</scope>
</reference>
<dbReference type="WBParaSite" id="TTAC_0000308701-mRNA-1">
    <property type="protein sequence ID" value="TTAC_0000308701-mRNA-1"/>
    <property type="gene ID" value="TTAC_0000308701"/>
</dbReference>
<accession>A0A0R3WQP7</accession>
<feature type="region of interest" description="Disordered" evidence="1">
    <location>
        <begin position="46"/>
        <end position="65"/>
    </location>
</feature>
<feature type="compositionally biased region" description="Acidic residues" evidence="1">
    <location>
        <begin position="55"/>
        <end position="65"/>
    </location>
</feature>
<feature type="region of interest" description="Disordered" evidence="1">
    <location>
        <begin position="107"/>
        <end position="128"/>
    </location>
</feature>
<sequence length="128" mass="13391">LNTTLMAAPTQVLHSSNREASRTQLTARSVLFSCLSGGNVDNFFRNPPPAQEPESLCDDSQADDSAGDCVDVVDGGSSNTTTCGRLIAPRTNVKVAATSGWCRADDMCEPTPGPSSPTLLVADSDEET</sequence>
<proteinExistence type="predicted"/>
<evidence type="ECO:0000256" key="1">
    <source>
        <dbReference type="SAM" id="MobiDB-lite"/>
    </source>
</evidence>
<dbReference type="AlphaFoldDB" id="A0A0R3WQP7"/>
<name>A0A0R3WQP7_HYDTA</name>
<organism evidence="2">
    <name type="scientific">Hydatigena taeniaeformis</name>
    <name type="common">Feline tapeworm</name>
    <name type="synonym">Taenia taeniaeformis</name>
    <dbReference type="NCBI Taxonomy" id="6205"/>
    <lineage>
        <taxon>Eukaryota</taxon>
        <taxon>Metazoa</taxon>
        <taxon>Spiralia</taxon>
        <taxon>Lophotrochozoa</taxon>
        <taxon>Platyhelminthes</taxon>
        <taxon>Cestoda</taxon>
        <taxon>Eucestoda</taxon>
        <taxon>Cyclophyllidea</taxon>
        <taxon>Taeniidae</taxon>
        <taxon>Hydatigera</taxon>
    </lineage>
</organism>
<evidence type="ECO:0000313" key="2">
    <source>
        <dbReference type="WBParaSite" id="TTAC_0000308701-mRNA-1"/>
    </source>
</evidence>
<protein>
    <submittedName>
        <fullName evidence="2">Peptidase S1 domain-containing protein</fullName>
    </submittedName>
</protein>
<dbReference type="STRING" id="6205.A0A0R3WQP7"/>